<keyword evidence="8 10" id="KW-0030">Aminoacyl-tRNA synthetase</keyword>
<dbReference type="InterPro" id="IPR020751">
    <property type="entry name" value="aa-tRNA-synth_I_codon-bd_sub2"/>
</dbReference>
<dbReference type="AlphaFoldDB" id="A0A1Y1I2H6"/>
<keyword evidence="7 10" id="KW-0648">Protein biosynthesis</keyword>
<evidence type="ECO:0000256" key="1">
    <source>
        <dbReference type="ARBA" id="ARBA00004173"/>
    </source>
</evidence>
<evidence type="ECO:0000259" key="12">
    <source>
        <dbReference type="Pfam" id="PF19269"/>
    </source>
</evidence>
<feature type="domain" description="Glutamyl/glutaminyl-tRNA synthetase class Ib catalytic" evidence="11">
    <location>
        <begin position="160"/>
        <end position="476"/>
    </location>
</feature>
<dbReference type="EC" id="6.1.1.17" evidence="3"/>
<dbReference type="GO" id="GO:0008270">
    <property type="term" value="F:zinc ion binding"/>
    <property type="evidence" value="ECO:0007669"/>
    <property type="project" value="InterPro"/>
</dbReference>
<feature type="domain" description="Aminoacyl-tRNA synthetase class I anticodon-binding" evidence="12">
    <location>
        <begin position="507"/>
        <end position="629"/>
    </location>
</feature>
<evidence type="ECO:0000256" key="3">
    <source>
        <dbReference type="ARBA" id="ARBA00012835"/>
    </source>
</evidence>
<dbReference type="InterPro" id="IPR014729">
    <property type="entry name" value="Rossmann-like_a/b/a_fold"/>
</dbReference>
<keyword evidence="5 10" id="KW-0547">Nucleotide-binding</keyword>
<dbReference type="InterPro" id="IPR049940">
    <property type="entry name" value="GluQ/Sye"/>
</dbReference>
<comment type="similarity">
    <text evidence="2">Belongs to the class-I aminoacyl-tRNA synthetase family. Glutamate--tRNA ligase type 1 subfamily.</text>
</comment>
<dbReference type="PANTHER" id="PTHR43311:SF2">
    <property type="entry name" value="GLUTAMATE--TRNA LIGASE, MITOCHONDRIAL-RELATED"/>
    <property type="match status" value="1"/>
</dbReference>
<evidence type="ECO:0000256" key="8">
    <source>
        <dbReference type="ARBA" id="ARBA00023146"/>
    </source>
</evidence>
<evidence type="ECO:0000259" key="11">
    <source>
        <dbReference type="Pfam" id="PF00749"/>
    </source>
</evidence>
<evidence type="ECO:0000256" key="2">
    <source>
        <dbReference type="ARBA" id="ARBA00007894"/>
    </source>
</evidence>
<dbReference type="STRING" id="105231.A0A1Y1I2H6"/>
<evidence type="ECO:0000256" key="10">
    <source>
        <dbReference type="RuleBase" id="RU363037"/>
    </source>
</evidence>
<reference evidence="13 14" key="1">
    <citation type="journal article" date="2014" name="Nat. Commun.">
        <title>Klebsormidium flaccidum genome reveals primary factors for plant terrestrial adaptation.</title>
        <authorList>
            <person name="Hori K."/>
            <person name="Maruyama F."/>
            <person name="Fujisawa T."/>
            <person name="Togashi T."/>
            <person name="Yamamoto N."/>
            <person name="Seo M."/>
            <person name="Sato S."/>
            <person name="Yamada T."/>
            <person name="Mori H."/>
            <person name="Tajima N."/>
            <person name="Moriyama T."/>
            <person name="Ikeuchi M."/>
            <person name="Watanabe M."/>
            <person name="Wada H."/>
            <person name="Kobayashi K."/>
            <person name="Saito M."/>
            <person name="Masuda T."/>
            <person name="Sasaki-Sekimoto Y."/>
            <person name="Mashiguchi K."/>
            <person name="Awai K."/>
            <person name="Shimojima M."/>
            <person name="Masuda S."/>
            <person name="Iwai M."/>
            <person name="Nobusawa T."/>
            <person name="Narise T."/>
            <person name="Kondo S."/>
            <person name="Saito H."/>
            <person name="Sato R."/>
            <person name="Murakawa M."/>
            <person name="Ihara Y."/>
            <person name="Oshima-Yamada Y."/>
            <person name="Ohtaka K."/>
            <person name="Satoh M."/>
            <person name="Sonobe K."/>
            <person name="Ishii M."/>
            <person name="Ohtani R."/>
            <person name="Kanamori-Sato M."/>
            <person name="Honoki R."/>
            <person name="Miyazaki D."/>
            <person name="Mochizuki H."/>
            <person name="Umetsu J."/>
            <person name="Higashi K."/>
            <person name="Shibata D."/>
            <person name="Kamiya Y."/>
            <person name="Sato N."/>
            <person name="Nakamura Y."/>
            <person name="Tabata S."/>
            <person name="Ida S."/>
            <person name="Kurokawa K."/>
            <person name="Ohta H."/>
        </authorList>
    </citation>
    <scope>NUCLEOTIDE SEQUENCE [LARGE SCALE GENOMIC DNA]</scope>
    <source>
        <strain evidence="13 14">NIES-2285</strain>
    </source>
</reference>
<dbReference type="GO" id="GO:0006424">
    <property type="term" value="P:glutamyl-tRNA aminoacylation"/>
    <property type="evidence" value="ECO:0000318"/>
    <property type="project" value="GO_Central"/>
</dbReference>
<dbReference type="InterPro" id="IPR008925">
    <property type="entry name" value="aa_tRNA-synth_I_cd-bd_sf"/>
</dbReference>
<dbReference type="PRINTS" id="PR00987">
    <property type="entry name" value="TRNASYNTHGLU"/>
</dbReference>
<dbReference type="GO" id="GO:0000049">
    <property type="term" value="F:tRNA binding"/>
    <property type="evidence" value="ECO:0007669"/>
    <property type="project" value="InterPro"/>
</dbReference>
<dbReference type="PROSITE" id="PS00178">
    <property type="entry name" value="AA_TRNA_LIGASE_I"/>
    <property type="match status" value="1"/>
</dbReference>
<evidence type="ECO:0000256" key="6">
    <source>
        <dbReference type="ARBA" id="ARBA00022840"/>
    </source>
</evidence>
<proteinExistence type="inferred from homology"/>
<accession>A0A1Y1I2H6</accession>
<keyword evidence="6 10" id="KW-0067">ATP-binding</keyword>
<comment type="subcellular location">
    <subcellularLocation>
        <location evidence="1">Mitochondrion</location>
    </subcellularLocation>
</comment>
<dbReference type="Pfam" id="PF00749">
    <property type="entry name" value="tRNA-synt_1c"/>
    <property type="match status" value="1"/>
</dbReference>
<keyword evidence="14" id="KW-1185">Reference proteome</keyword>
<dbReference type="Proteomes" id="UP000054558">
    <property type="component" value="Unassembled WGS sequence"/>
</dbReference>
<dbReference type="GO" id="GO:0005524">
    <property type="term" value="F:ATP binding"/>
    <property type="evidence" value="ECO:0007669"/>
    <property type="project" value="UniProtKB-KW"/>
</dbReference>
<evidence type="ECO:0000256" key="5">
    <source>
        <dbReference type="ARBA" id="ARBA00022741"/>
    </source>
</evidence>
<dbReference type="EMBL" id="DF237079">
    <property type="protein sequence ID" value="GAQ82946.1"/>
    <property type="molecule type" value="Genomic_DNA"/>
</dbReference>
<evidence type="ECO:0000256" key="9">
    <source>
        <dbReference type="ARBA" id="ARBA00030865"/>
    </source>
</evidence>
<protein>
    <recommendedName>
        <fullName evidence="3">glutamate--tRNA ligase</fullName>
        <ecNumber evidence="3">6.1.1.17</ecNumber>
    </recommendedName>
    <alternativeName>
        <fullName evidence="9">Glutamyl-tRNA synthetase</fullName>
    </alternativeName>
</protein>
<dbReference type="Pfam" id="PF19269">
    <property type="entry name" value="Anticodon_2"/>
    <property type="match status" value="1"/>
</dbReference>
<evidence type="ECO:0000313" key="14">
    <source>
        <dbReference type="Proteomes" id="UP000054558"/>
    </source>
</evidence>
<dbReference type="InterPro" id="IPR004527">
    <property type="entry name" value="Glu-tRNA-ligase_bac/mito"/>
</dbReference>
<sequence>MLRCAEMAAILMRLTSIKEPSASEISKGVHKFCASCEWKGRGAAAAMAFCAAPACPSSLSAISKLSKSSIVRGAESLQAAASCSPFFKHAPSRPFLPATTNGLEARSSTFCAGDFAFSKQWCKQLSKKAGPSEGRQGLIRAIAAAPAEAKESTVTKDYGIRVRFAPSPTGNLHVGGARTALFNWLFARSQGGKLILRVEDTDVERSTKESEQAVLRDLEWMGIEWDEGPDKGGDFGPYRQSERKTIYKEYVDKLVAADKAYPCFCTDEELAAQRAEQEAKSLPPKYAGKWATASKDEVEEELKRGTPHTYRFRVPQDGKVVIQDMIRGEVAWANDTLGDFIILRSNGLPVYNFCVAIDDATMHVSHVIRAEEHLPNTLRQVLVYDALGFQQPKFGHVSLILAPDRSKLSKRHGATSVGEFAAQGFLPVAMVNYLSLLGWNDGTEDEIFSVQDLVQKFSIDRVTKSAAIFDKTKLLWINGQHIRLLPAETVNSMLGQQWVSSGILKRPDGPFVDMAAELIKDSLEVIADADGALNRLLNYPLRETIASGEVNDLLEDNLAEVASAIVKEFDDGKLTEAVKGGHDGWQAWIKGIGKAMKRKGKRLFMPARVLLTGTNKGPDVGTTLELLAKGVEEDIIGEKADFVSLADRIEILRSTDLTPVKKEE</sequence>
<dbReference type="FunFam" id="3.40.50.620:FF:000045">
    <property type="entry name" value="Glutamate--tRNA ligase, mitochondrial"/>
    <property type="match status" value="1"/>
</dbReference>
<dbReference type="PANTHER" id="PTHR43311">
    <property type="entry name" value="GLUTAMATE--TRNA LIGASE"/>
    <property type="match status" value="1"/>
</dbReference>
<dbReference type="GO" id="GO:0048608">
    <property type="term" value="P:reproductive structure development"/>
    <property type="evidence" value="ECO:0007669"/>
    <property type="project" value="UniProtKB-ARBA"/>
</dbReference>
<dbReference type="OMA" id="PHWRFKL"/>
<dbReference type="GO" id="GO:0005739">
    <property type="term" value="C:mitochondrion"/>
    <property type="evidence" value="ECO:0000318"/>
    <property type="project" value="GO_Central"/>
</dbReference>
<dbReference type="InterPro" id="IPR033910">
    <property type="entry name" value="GluRS_core"/>
</dbReference>
<organism evidence="13 14">
    <name type="scientific">Klebsormidium nitens</name>
    <name type="common">Green alga</name>
    <name type="synonym">Ulothrix nitens</name>
    <dbReference type="NCBI Taxonomy" id="105231"/>
    <lineage>
        <taxon>Eukaryota</taxon>
        <taxon>Viridiplantae</taxon>
        <taxon>Streptophyta</taxon>
        <taxon>Klebsormidiophyceae</taxon>
        <taxon>Klebsormidiales</taxon>
        <taxon>Klebsormidiaceae</taxon>
        <taxon>Klebsormidium</taxon>
    </lineage>
</organism>
<name>A0A1Y1I2H6_KLENI</name>
<dbReference type="GO" id="GO:0004818">
    <property type="term" value="F:glutamate-tRNA ligase activity"/>
    <property type="evidence" value="ECO:0000318"/>
    <property type="project" value="GO_Central"/>
</dbReference>
<evidence type="ECO:0000256" key="4">
    <source>
        <dbReference type="ARBA" id="ARBA00022598"/>
    </source>
</evidence>
<dbReference type="InterPro" id="IPR001412">
    <property type="entry name" value="aa-tRNA-synth_I_CS"/>
</dbReference>
<gene>
    <name evidence="13" type="ORF">KFL_001300090</name>
</gene>
<dbReference type="Gene3D" id="1.10.10.350">
    <property type="match status" value="1"/>
</dbReference>
<dbReference type="OrthoDB" id="428822at2759"/>
<dbReference type="SUPFAM" id="SSF52374">
    <property type="entry name" value="Nucleotidylyl transferase"/>
    <property type="match status" value="1"/>
</dbReference>
<dbReference type="GO" id="GO:0009791">
    <property type="term" value="P:post-embryonic development"/>
    <property type="evidence" value="ECO:0007669"/>
    <property type="project" value="UniProtKB-ARBA"/>
</dbReference>
<dbReference type="Gene3D" id="3.40.50.620">
    <property type="entry name" value="HUPs"/>
    <property type="match status" value="1"/>
</dbReference>
<dbReference type="InterPro" id="IPR045462">
    <property type="entry name" value="aa-tRNA-synth_I_cd-bd"/>
</dbReference>
<dbReference type="SUPFAM" id="SSF48163">
    <property type="entry name" value="An anticodon-binding domain of class I aminoacyl-tRNA synthetases"/>
    <property type="match status" value="1"/>
</dbReference>
<keyword evidence="4 10" id="KW-0436">Ligase</keyword>
<evidence type="ECO:0000256" key="7">
    <source>
        <dbReference type="ARBA" id="ARBA00022917"/>
    </source>
</evidence>
<dbReference type="HAMAP" id="MF_00022">
    <property type="entry name" value="Glu_tRNA_synth_type1"/>
    <property type="match status" value="1"/>
</dbReference>
<dbReference type="NCBIfam" id="TIGR00464">
    <property type="entry name" value="gltX_bact"/>
    <property type="match status" value="1"/>
</dbReference>
<evidence type="ECO:0000313" key="13">
    <source>
        <dbReference type="EMBL" id="GAQ82946.1"/>
    </source>
</evidence>
<dbReference type="InterPro" id="IPR000924">
    <property type="entry name" value="Glu/Gln-tRNA-synth"/>
</dbReference>
<dbReference type="CDD" id="cd00808">
    <property type="entry name" value="GluRS_core"/>
    <property type="match status" value="1"/>
</dbReference>
<dbReference type="InterPro" id="IPR020058">
    <property type="entry name" value="Glu/Gln-tRNA-synth_Ib_cat-dom"/>
</dbReference>